<keyword evidence="7 10" id="KW-0472">Membrane</keyword>
<accession>A0A150HV03</accession>
<evidence type="ECO:0000256" key="11">
    <source>
        <dbReference type="RuleBase" id="RU003357"/>
    </source>
</evidence>
<evidence type="ECO:0000259" key="13">
    <source>
        <dbReference type="Pfam" id="PF00593"/>
    </source>
</evidence>
<protein>
    <submittedName>
        <fullName evidence="15">FhuE receptor</fullName>
    </submittedName>
</protein>
<comment type="caution">
    <text evidence="15">The sequence shown here is derived from an EMBL/GenBank/DDBJ whole genome shotgun (WGS) entry which is preliminary data.</text>
</comment>
<dbReference type="AlphaFoldDB" id="A0A150HV03"/>
<dbReference type="CDD" id="cd01347">
    <property type="entry name" value="ligand_gated_channel"/>
    <property type="match status" value="1"/>
</dbReference>
<feature type="domain" description="TonB-dependent receptor plug" evidence="14">
    <location>
        <begin position="66"/>
        <end position="175"/>
    </location>
</feature>
<dbReference type="SUPFAM" id="SSF56935">
    <property type="entry name" value="Porins"/>
    <property type="match status" value="1"/>
</dbReference>
<feature type="signal peptide" evidence="12">
    <location>
        <begin position="1"/>
        <end position="24"/>
    </location>
</feature>
<organism evidence="15 16">
    <name type="scientific">Acinetobacter venetianus</name>
    <dbReference type="NCBI Taxonomy" id="52133"/>
    <lineage>
        <taxon>Bacteria</taxon>
        <taxon>Pseudomonadati</taxon>
        <taxon>Pseudomonadota</taxon>
        <taxon>Gammaproteobacteria</taxon>
        <taxon>Moraxellales</taxon>
        <taxon>Moraxellaceae</taxon>
        <taxon>Acinetobacter</taxon>
    </lineage>
</organism>
<gene>
    <name evidence="15" type="primary">fhuE_3</name>
    <name evidence="15" type="ORF">AVENLUH13518_01713</name>
</gene>
<evidence type="ECO:0000256" key="10">
    <source>
        <dbReference type="PROSITE-ProRule" id="PRU01360"/>
    </source>
</evidence>
<evidence type="ECO:0000256" key="2">
    <source>
        <dbReference type="ARBA" id="ARBA00009810"/>
    </source>
</evidence>
<dbReference type="GO" id="GO:0038023">
    <property type="term" value="F:signaling receptor activity"/>
    <property type="evidence" value="ECO:0007669"/>
    <property type="project" value="InterPro"/>
</dbReference>
<evidence type="ECO:0000256" key="6">
    <source>
        <dbReference type="ARBA" id="ARBA00023077"/>
    </source>
</evidence>
<dbReference type="Pfam" id="PF00593">
    <property type="entry name" value="TonB_dep_Rec_b-barrel"/>
    <property type="match status" value="1"/>
</dbReference>
<keyword evidence="5 10" id="KW-0812">Transmembrane</keyword>
<dbReference type="InterPro" id="IPR010105">
    <property type="entry name" value="TonB_sidphr_rcpt"/>
</dbReference>
<dbReference type="PATRIC" id="fig|52133.19.peg.1745"/>
<evidence type="ECO:0000256" key="7">
    <source>
        <dbReference type="ARBA" id="ARBA00023136"/>
    </source>
</evidence>
<keyword evidence="12" id="KW-0732">Signal</keyword>
<keyword evidence="8 15" id="KW-0675">Receptor</keyword>
<dbReference type="InterPro" id="IPR039426">
    <property type="entry name" value="TonB-dep_rcpt-like"/>
</dbReference>
<dbReference type="InterPro" id="IPR036942">
    <property type="entry name" value="Beta-barrel_TonB_sf"/>
</dbReference>
<feature type="chain" id="PRO_5007562993" evidence="12">
    <location>
        <begin position="25"/>
        <end position="737"/>
    </location>
</feature>
<evidence type="ECO:0000256" key="5">
    <source>
        <dbReference type="ARBA" id="ARBA00022692"/>
    </source>
</evidence>
<evidence type="ECO:0000256" key="1">
    <source>
        <dbReference type="ARBA" id="ARBA00004571"/>
    </source>
</evidence>
<keyword evidence="9 10" id="KW-0998">Cell outer membrane</keyword>
<comment type="subcellular location">
    <subcellularLocation>
        <location evidence="1 10">Cell outer membrane</location>
        <topology evidence="1 10">Multi-pass membrane protein</topology>
    </subcellularLocation>
</comment>
<evidence type="ECO:0000256" key="3">
    <source>
        <dbReference type="ARBA" id="ARBA00022448"/>
    </source>
</evidence>
<comment type="similarity">
    <text evidence="2 10 11">Belongs to the TonB-dependent receptor family.</text>
</comment>
<reference evidence="15 16" key="1">
    <citation type="journal article" date="2016" name="Sci. Rep.">
        <title>Genomic and phenotypic characterization of the species Acinetobacter venetianus.</title>
        <authorList>
            <person name="Fondi M."/>
            <person name="Maida I."/>
            <person name="Perrin E."/>
            <person name="Orlandini V."/>
            <person name="La Torre L."/>
            <person name="Bosi E."/>
            <person name="Negroni A."/>
            <person name="Zanaroli G."/>
            <person name="Fava F."/>
            <person name="Decorosi F."/>
            <person name="Giovannetti L."/>
            <person name="Viti C."/>
            <person name="Vaneechoutte M."/>
            <person name="Dijkshoorn L."/>
            <person name="Fani R."/>
        </authorList>
    </citation>
    <scope>NUCLEOTIDE SEQUENCE [LARGE SCALE GENOMIC DNA]</scope>
    <source>
        <strain evidence="15 16">LUH13518</strain>
    </source>
</reference>
<dbReference type="GO" id="GO:0015891">
    <property type="term" value="P:siderophore transport"/>
    <property type="evidence" value="ECO:0007669"/>
    <property type="project" value="InterPro"/>
</dbReference>
<dbReference type="Gene3D" id="2.170.130.10">
    <property type="entry name" value="TonB-dependent receptor, plug domain"/>
    <property type="match status" value="1"/>
</dbReference>
<keyword evidence="4 10" id="KW-1134">Transmembrane beta strand</keyword>
<dbReference type="Proteomes" id="UP000075544">
    <property type="component" value="Unassembled WGS sequence"/>
</dbReference>
<proteinExistence type="inferred from homology"/>
<feature type="domain" description="TonB-dependent receptor-like beta-barrel" evidence="13">
    <location>
        <begin position="298"/>
        <end position="709"/>
    </location>
</feature>
<dbReference type="PROSITE" id="PS52016">
    <property type="entry name" value="TONB_DEPENDENT_REC_3"/>
    <property type="match status" value="1"/>
</dbReference>
<evidence type="ECO:0000256" key="12">
    <source>
        <dbReference type="SAM" id="SignalP"/>
    </source>
</evidence>
<evidence type="ECO:0000256" key="8">
    <source>
        <dbReference type="ARBA" id="ARBA00023170"/>
    </source>
</evidence>
<dbReference type="GO" id="GO:0009279">
    <property type="term" value="C:cell outer membrane"/>
    <property type="evidence" value="ECO:0007669"/>
    <property type="project" value="UniProtKB-SubCell"/>
</dbReference>
<keyword evidence="6 11" id="KW-0798">TonB box</keyword>
<evidence type="ECO:0000313" key="15">
    <source>
        <dbReference type="EMBL" id="KXZ70822.1"/>
    </source>
</evidence>
<evidence type="ECO:0000256" key="4">
    <source>
        <dbReference type="ARBA" id="ARBA00022452"/>
    </source>
</evidence>
<dbReference type="EMBL" id="JRHX01000047">
    <property type="protein sequence ID" value="KXZ70822.1"/>
    <property type="molecule type" value="Genomic_DNA"/>
</dbReference>
<name>A0A150HV03_9GAMM</name>
<dbReference type="GO" id="GO:0015344">
    <property type="term" value="F:siderophore uptake transmembrane transporter activity"/>
    <property type="evidence" value="ECO:0007669"/>
    <property type="project" value="TreeGrafter"/>
</dbReference>
<sequence length="737" mass="81734">MKHSNLYISIIMVLIGSAANVANAVEQIENKPDTNELPTIHLTAEHASPSYTVAKSKSATKLDLSLKETPQTISVITEQRIQDQNLNTVEEVLDQTPGVYVRRFGAQGAVGNGGEYTFYYSRGNQILNYQIDGVMTSPATSGKNGSSLSNLNPIIYDNITVVKGATGLTNGAGYPSASVSLNRKHATSVEPKATLSIAGGSNQTIRSSFDVQGALNESGDVRGRLIAAYGQSDSWRDWGDQRDATLYGVIDADLAENTSIAVGAMLSRARLNGQGVHGLDMYGQDGTIMPFDREFNASAKWAYSQVDTLNFFTQLKHQFLNRWNLQANYNYTKQDIESLYGVIGVAQADYTNMTASLAASQNDFAPEEHSLDISIDGPYRLFGREHELMMGASYQKIKSYNDAYQGYNAQKVIDLNQWNGNVALPATARTVVGVSNKDYEQSGFYFATRLNPLDPLHVILGTRLSNYDLKTHSTNSVRNTVQDSKIDESNKVTPYAGITFDLTPNLTAYASYTNIFLPQDNRDYSYNFIDPQEGDNYEAGLKSSFYDNRLNISAAYFQAKMDNVAESAGKYVAEDNAVKNNWAKVGDTYYRSIKGATTKGYEIEIAGQILPNWSIQAGYTLAETKNKGERINTDIPKQQFKLFTTYNLPILDNKLTVGGGVNWQSEFYDKSKTGLNYEAYRQKSFALVDLMARYNLNENVALGFNVDNLTDKKYRTNTWANTYGDPRTYMGSITFKY</sequence>
<dbReference type="InterPro" id="IPR000531">
    <property type="entry name" value="Beta-barrel_TonB"/>
</dbReference>
<dbReference type="InterPro" id="IPR012910">
    <property type="entry name" value="Plug_dom"/>
</dbReference>
<keyword evidence="3 10" id="KW-0813">Transport</keyword>
<dbReference type="NCBIfam" id="TIGR01783">
    <property type="entry name" value="TonB-siderophor"/>
    <property type="match status" value="1"/>
</dbReference>
<evidence type="ECO:0000313" key="16">
    <source>
        <dbReference type="Proteomes" id="UP000075544"/>
    </source>
</evidence>
<evidence type="ECO:0000256" key="9">
    <source>
        <dbReference type="ARBA" id="ARBA00023237"/>
    </source>
</evidence>
<dbReference type="PANTHER" id="PTHR32552:SF74">
    <property type="entry name" value="HYDROXAMATE SIDEROPHORE RECEPTOR FHUE"/>
    <property type="match status" value="1"/>
</dbReference>
<evidence type="ECO:0000259" key="14">
    <source>
        <dbReference type="Pfam" id="PF07715"/>
    </source>
</evidence>
<dbReference type="Gene3D" id="2.40.170.20">
    <property type="entry name" value="TonB-dependent receptor, beta-barrel domain"/>
    <property type="match status" value="1"/>
</dbReference>
<dbReference type="Pfam" id="PF07715">
    <property type="entry name" value="Plug"/>
    <property type="match status" value="1"/>
</dbReference>
<dbReference type="PANTHER" id="PTHR32552">
    <property type="entry name" value="FERRICHROME IRON RECEPTOR-RELATED"/>
    <property type="match status" value="1"/>
</dbReference>
<dbReference type="RefSeq" id="WP_061524702.1">
    <property type="nucleotide sequence ID" value="NZ_JRHX01000047.1"/>
</dbReference>
<dbReference type="InterPro" id="IPR037066">
    <property type="entry name" value="Plug_dom_sf"/>
</dbReference>